<keyword evidence="2" id="KW-0503">Monooxygenase</keyword>
<gene>
    <name evidence="2" type="ORF">A3843_06705</name>
</gene>
<proteinExistence type="predicted"/>
<keyword evidence="1" id="KW-0812">Transmembrane</keyword>
<organism evidence="2 3">
    <name type="scientific">Pseudovibrio exalbescens</name>
    <dbReference type="NCBI Taxonomy" id="197461"/>
    <lineage>
        <taxon>Bacteria</taxon>
        <taxon>Pseudomonadati</taxon>
        <taxon>Pseudomonadota</taxon>
        <taxon>Alphaproteobacteria</taxon>
        <taxon>Hyphomicrobiales</taxon>
        <taxon>Stappiaceae</taxon>
        <taxon>Pseudovibrio</taxon>
    </lineage>
</organism>
<keyword evidence="1" id="KW-0472">Membrane</keyword>
<evidence type="ECO:0000313" key="2">
    <source>
        <dbReference type="EMBL" id="OKL44765.1"/>
    </source>
</evidence>
<keyword evidence="3" id="KW-1185">Reference proteome</keyword>
<dbReference type="EMBL" id="LVVZ01000011">
    <property type="protein sequence ID" value="OKL44765.1"/>
    <property type="molecule type" value="Genomic_DNA"/>
</dbReference>
<dbReference type="PROSITE" id="PS51257">
    <property type="entry name" value="PROKAR_LIPOPROTEIN"/>
    <property type="match status" value="1"/>
</dbReference>
<dbReference type="Pfam" id="PF02592">
    <property type="entry name" value="Vut_1"/>
    <property type="match status" value="1"/>
</dbReference>
<dbReference type="GO" id="GO:0004497">
    <property type="term" value="F:monooxygenase activity"/>
    <property type="evidence" value="ECO:0007669"/>
    <property type="project" value="UniProtKB-KW"/>
</dbReference>
<feature type="transmembrane region" description="Helical" evidence="1">
    <location>
        <begin position="130"/>
        <end position="150"/>
    </location>
</feature>
<keyword evidence="1" id="KW-1133">Transmembrane helix</keyword>
<dbReference type="PANTHER" id="PTHR34300">
    <property type="entry name" value="QUEUOSINE PRECURSOR TRANSPORTER-RELATED"/>
    <property type="match status" value="1"/>
</dbReference>
<dbReference type="AlphaFoldDB" id="A0A1U7JJ88"/>
<evidence type="ECO:0000313" key="3">
    <source>
        <dbReference type="Proteomes" id="UP000185783"/>
    </source>
</evidence>
<dbReference type="InterPro" id="IPR003744">
    <property type="entry name" value="YhhQ"/>
</dbReference>
<feature type="transmembrane region" description="Helical" evidence="1">
    <location>
        <begin position="100"/>
        <end position="118"/>
    </location>
</feature>
<dbReference type="Proteomes" id="UP000185783">
    <property type="component" value="Unassembled WGS sequence"/>
</dbReference>
<feature type="transmembrane region" description="Helical" evidence="1">
    <location>
        <begin position="76"/>
        <end position="94"/>
    </location>
</feature>
<dbReference type="PANTHER" id="PTHR34300:SF2">
    <property type="entry name" value="QUEUOSINE PRECURSOR TRANSPORTER-RELATED"/>
    <property type="match status" value="1"/>
</dbReference>
<dbReference type="RefSeq" id="WP_028481970.1">
    <property type="nucleotide sequence ID" value="NZ_LVVZ01000011.1"/>
</dbReference>
<name>A0A1U7JJ88_9HYPH</name>
<sequence>MTTQRISRQHLEGAIFLALFAACIPLSNWMLSNIGTVCPANGPCLIPIGFGLMAPSGVVVVGAALLFRDLVQRRLGLNWAFLAIAIGALLSWMVAPPALVAASVVAFLFSELADLAVFTPLQRRGLVRAVFLSSLVGLVLDSLIFLQLAFGNLNFLVEQMVGKTWIVLATLPLVALLRRHDERRNLQPA</sequence>
<feature type="transmembrane region" description="Helical" evidence="1">
    <location>
        <begin position="156"/>
        <end position="177"/>
    </location>
</feature>
<protein>
    <submittedName>
        <fullName evidence="2">Beta-carotene 15,15'-monooxygenase</fullName>
    </submittedName>
</protein>
<feature type="transmembrane region" description="Helical" evidence="1">
    <location>
        <begin position="12"/>
        <end position="31"/>
    </location>
</feature>
<accession>A0A1U7JJ88</accession>
<reference evidence="2 3" key="1">
    <citation type="submission" date="2016-03" db="EMBL/GenBank/DDBJ databases">
        <title>Genome sequence of Nesiotobacter sp. nov., a moderately halophilic alphaproteobacterium isolated from the Yellow Sea, China.</title>
        <authorList>
            <person name="Zhang G."/>
            <person name="Zhang R."/>
        </authorList>
    </citation>
    <scope>NUCLEOTIDE SEQUENCE [LARGE SCALE GENOMIC DNA]</scope>
    <source>
        <strain evidence="2 3">WB1-6</strain>
    </source>
</reference>
<keyword evidence="2" id="KW-0560">Oxidoreductase</keyword>
<evidence type="ECO:0000256" key="1">
    <source>
        <dbReference type="SAM" id="Phobius"/>
    </source>
</evidence>
<dbReference type="STRING" id="197461.A3843_06705"/>
<feature type="transmembrane region" description="Helical" evidence="1">
    <location>
        <begin position="46"/>
        <end position="67"/>
    </location>
</feature>
<comment type="caution">
    <text evidence="2">The sequence shown here is derived from an EMBL/GenBank/DDBJ whole genome shotgun (WGS) entry which is preliminary data.</text>
</comment>